<accession>A0A166AET9</accession>
<gene>
    <name evidence="1" type="ORF">PsAD2_00969</name>
</gene>
<evidence type="ECO:0000313" key="2">
    <source>
        <dbReference type="Proteomes" id="UP000076577"/>
    </source>
</evidence>
<comment type="caution">
    <text evidence="1">The sequence shown here is derived from an EMBL/GenBank/DDBJ whole genome shotgun (WGS) entry which is preliminary data.</text>
</comment>
<dbReference type="Pfam" id="PF05135">
    <property type="entry name" value="Phage_connect_1"/>
    <property type="match status" value="1"/>
</dbReference>
<evidence type="ECO:0000313" key="1">
    <source>
        <dbReference type="EMBL" id="KZL20977.1"/>
    </source>
</evidence>
<dbReference type="Proteomes" id="UP000076577">
    <property type="component" value="Unassembled WGS sequence"/>
</dbReference>
<dbReference type="InterPro" id="IPR006450">
    <property type="entry name" value="Phage_HK97_gp6-like"/>
</dbReference>
<dbReference type="Gene3D" id="1.10.3230.30">
    <property type="entry name" value="Phage gp6-like head-tail connector protein"/>
    <property type="match status" value="1"/>
</dbReference>
<dbReference type="PATRIC" id="fig|989403.3.peg.1041"/>
<dbReference type="OrthoDB" id="8452228at2"/>
<reference evidence="1 2" key="1">
    <citation type="journal article" date="2016" name="Front. Microbiol.">
        <title>Comparative Genomic Analysis Reveals a Diverse Repertoire of Genes Involved in Prokaryote-Eukaryote Interactions within the Pseudovibrio Genus.</title>
        <authorList>
            <person name="Romano S."/>
            <person name="Fernandez-Guerra A."/>
            <person name="Reen F.J."/>
            <person name="Glockner F.O."/>
            <person name="Crowley S.P."/>
            <person name="O'Sullivan O."/>
            <person name="Cotter P.D."/>
            <person name="Adams C."/>
            <person name="Dobson A.D."/>
            <person name="O'Gara F."/>
        </authorList>
    </citation>
    <scope>NUCLEOTIDE SEQUENCE [LARGE SCALE GENOMIC DNA]</scope>
    <source>
        <strain evidence="1 2">Ad2</strain>
    </source>
</reference>
<dbReference type="NCBIfam" id="TIGR02215">
    <property type="entry name" value="phage_chp_gp8"/>
    <property type="match status" value="1"/>
</dbReference>
<dbReference type="RefSeq" id="WP_074881716.1">
    <property type="nucleotide sequence ID" value="NZ_FOFM01000001.1"/>
</dbReference>
<keyword evidence="2" id="KW-1185">Reference proteome</keyword>
<dbReference type="AlphaFoldDB" id="A0A166AET9"/>
<dbReference type="EMBL" id="LMCB01000005">
    <property type="protein sequence ID" value="KZL20977.1"/>
    <property type="molecule type" value="Genomic_DNA"/>
</dbReference>
<name>A0A166AET9_9HYPH</name>
<dbReference type="CDD" id="cd08054">
    <property type="entry name" value="gp6"/>
    <property type="match status" value="1"/>
</dbReference>
<proteinExistence type="predicted"/>
<sequence length="190" mass="21399">MTAILTVPPALEPVSLAQAHVQLRVSHTYEDDLIERLIRAAREQVETFTRRALIHQEWRLLLDELPQDRLIRLPVAPVVQVLQIYTYDLDGNQYQVPQTQFQVALAGNPARLRFKAGAIGPLRDLNGIEVDFKAGYGAAATSVPAGLQTAILMLVGFWYERRTMLEEQRLTGLMPHGFEAALSPYKVLRI</sequence>
<dbReference type="InterPro" id="IPR011738">
    <property type="entry name" value="Phage_CHP"/>
</dbReference>
<organism evidence="1 2">
    <name type="scientific">Pseudovibrio axinellae</name>
    <dbReference type="NCBI Taxonomy" id="989403"/>
    <lineage>
        <taxon>Bacteria</taxon>
        <taxon>Pseudomonadati</taxon>
        <taxon>Pseudomonadota</taxon>
        <taxon>Alphaproteobacteria</taxon>
        <taxon>Hyphomicrobiales</taxon>
        <taxon>Stappiaceae</taxon>
        <taxon>Pseudovibrio</taxon>
    </lineage>
</organism>
<dbReference type="InterPro" id="IPR021146">
    <property type="entry name" value="Phage_gp6-like_head-tail"/>
</dbReference>
<dbReference type="STRING" id="989403.SAMN05421798_101432"/>
<dbReference type="NCBIfam" id="TIGR01560">
    <property type="entry name" value="put_DNA_pack"/>
    <property type="match status" value="1"/>
</dbReference>
<protein>
    <submittedName>
        <fullName evidence="1">Phage gp6-like head-tail connector protein</fullName>
    </submittedName>
</protein>